<keyword evidence="7 9" id="KW-0238">DNA-binding</keyword>
<dbReference type="SMART" id="SM00490">
    <property type="entry name" value="HELICc"/>
    <property type="match status" value="1"/>
</dbReference>
<evidence type="ECO:0000259" key="11">
    <source>
        <dbReference type="PROSITE" id="PS51194"/>
    </source>
</evidence>
<dbReference type="InterPro" id="IPR047112">
    <property type="entry name" value="RecG/Mfd"/>
</dbReference>
<dbReference type="Pfam" id="PF00270">
    <property type="entry name" value="DEAD"/>
    <property type="match status" value="1"/>
</dbReference>
<evidence type="ECO:0000256" key="9">
    <source>
        <dbReference type="HAMAP-Rule" id="MF_00969"/>
    </source>
</evidence>
<dbReference type="SMART" id="SM00487">
    <property type="entry name" value="DEXDc"/>
    <property type="match status" value="1"/>
</dbReference>
<gene>
    <name evidence="9 12" type="primary">mfd</name>
    <name evidence="12" type="ORF">NFI88_08260</name>
</gene>
<feature type="domain" description="Helicase ATP-binding" evidence="10">
    <location>
        <begin position="636"/>
        <end position="797"/>
    </location>
</feature>
<dbReference type="PROSITE" id="PS51194">
    <property type="entry name" value="HELICASE_CTER"/>
    <property type="match status" value="1"/>
</dbReference>
<dbReference type="SUPFAM" id="SSF143517">
    <property type="entry name" value="TRCF domain-like"/>
    <property type="match status" value="1"/>
</dbReference>
<dbReference type="InterPro" id="IPR037235">
    <property type="entry name" value="TRCF-like_C_D7"/>
</dbReference>
<evidence type="ECO:0000256" key="2">
    <source>
        <dbReference type="ARBA" id="ARBA00022741"/>
    </source>
</evidence>
<dbReference type="Gene3D" id="3.40.50.11180">
    <property type="match status" value="1"/>
</dbReference>
<dbReference type="InterPro" id="IPR003711">
    <property type="entry name" value="CarD-like/TRCF_RID"/>
</dbReference>
<evidence type="ECO:0000259" key="10">
    <source>
        <dbReference type="PROSITE" id="PS51192"/>
    </source>
</evidence>
<keyword evidence="6 9" id="KW-0067">ATP-binding</keyword>
<dbReference type="SMART" id="SM00982">
    <property type="entry name" value="TRCF"/>
    <property type="match status" value="1"/>
</dbReference>
<dbReference type="Gene3D" id="3.90.1150.50">
    <property type="entry name" value="Transcription-repair-coupling factor, D7 domain"/>
    <property type="match status" value="1"/>
</dbReference>
<evidence type="ECO:0000256" key="3">
    <source>
        <dbReference type="ARBA" id="ARBA00022763"/>
    </source>
</evidence>
<sequence length="1172" mass="129467">MRPKQAGGVPNAATVWGAPEGFDALLLARRQRAFGGEHDGPLLHVARDDAGMARLADLLAFVRPEAEVLRFPAWDCLPYDRASPNPAIVSERVATLTRLLEPADRPRIVLTTVNALVQRVAPRAAFRGQSLTVATGESLDVALLVELLVGNGYNRTDTVMEPGEFATRGGIVDIYPSGEAEPIRLDLFGDEVENIRHFDPSSQRSTRKLDQLVLRPVSEISFDPASVSRFRTGWRERFGPAATNDPIYHSVSDARRHAGVEHWMPLFHEALETLLDYLPHVAISLDHQADEVLTARLEMIADHAEARRAPPREGEVPYRPLPPELLYLDRNSWNAALAQFPVLAFSPFARPDGAAGFDAGGRPGILFARTAAAQTASQAAGRDGAVGRENVFRMLGEQAAQWSDVKRRCLVTAWSRGSRERIATLLRDNGLSVQPLDSWKDALKLKPGPVGLLTLGLERGFVADDIAIVSEQDLLGERISRPPRRRKRADQFIAEATEIAEGDLVVHQDYGIGRYDGLETLAVGSAPHDCLRLIYDGNEKLFLPVENIELLSRFGSEQNGVALDKLGGTSWQNRKSKMKQRIRDMAGELIRTAAARQMREAPILAPAEGAWDEFCARFPFLETEDQTRAIADVLEDMAAGKPMDRLICGDVGFGKTEVALRAAFVAAMSGQQVAVVVPTTLLARQHFRTFSARFAGLPIRVEQLSRMVTAKEAANTRKGVTDGTVNIVVGTHALLAKGVEFSDLGLLIIDEEQHFGVAHKEKLKALREDVHVLTLSATPLPRTLQLALTGVREMSLIATPPTDRLAVRTFIMPFDAVVIREALQRERFRGGQVFCVVPRIEDLDRMAERLREIVPDARTIQAHGRLAPSELERVMTEFGDGKYDILLSTNIVESGLDMPAVNTLLIYRADMFGLGQLYQLRGRVGRGKQRGYAYLTWPQQHRLSASAQKRLEVMQTLDTLGAGFTLASHDLDLRGAGNLLGDEQSGHIREVGIELYQQMLEDAVADLRREKGKRRAEDRDWTPNIVLGLPVLIPEAYVADLPVRLGLYRRIGALANDAETEAMAAELVDRFGKMPEEVENLLQVVSLKRACRQAGVEKLEAGPKGMVVQFRGNRFDNPAGLVAWIGSRGAEMRLRPDHKLAISREMTNAQRIGMARDTVKHLMRLARDQKAA</sequence>
<protein>
    <recommendedName>
        <fullName evidence="9">Transcription-repair-coupling factor</fullName>
        <shortName evidence="9">TRCF</shortName>
        <ecNumber evidence="9">3.6.4.-</ecNumber>
    </recommendedName>
</protein>
<dbReference type="Pfam" id="PF02559">
    <property type="entry name" value="CarD_TRCF_RID"/>
    <property type="match status" value="1"/>
</dbReference>
<dbReference type="Gene3D" id="3.40.50.300">
    <property type="entry name" value="P-loop containing nucleotide triphosphate hydrolases"/>
    <property type="match status" value="2"/>
</dbReference>
<dbReference type="CDD" id="cd17991">
    <property type="entry name" value="DEXHc_TRCF"/>
    <property type="match status" value="1"/>
</dbReference>
<dbReference type="InterPro" id="IPR011545">
    <property type="entry name" value="DEAD/DEAH_box_helicase_dom"/>
</dbReference>
<keyword evidence="5" id="KW-0347">Helicase</keyword>
<dbReference type="RefSeq" id="WP_422919561.1">
    <property type="nucleotide sequence ID" value="NZ_JAMZEJ010000004.1"/>
</dbReference>
<dbReference type="Gene3D" id="3.30.2060.10">
    <property type="entry name" value="Penicillin-binding protein 1b domain"/>
    <property type="match status" value="1"/>
</dbReference>
<dbReference type="InterPro" id="IPR041471">
    <property type="entry name" value="UvrB_inter"/>
</dbReference>
<accession>A0ABT1VWV9</accession>
<dbReference type="InterPro" id="IPR001650">
    <property type="entry name" value="Helicase_C-like"/>
</dbReference>
<organism evidence="12 13">
    <name type="scientific">Rhizosaccharibacter radicis</name>
    <dbReference type="NCBI Taxonomy" id="2782605"/>
    <lineage>
        <taxon>Bacteria</taxon>
        <taxon>Pseudomonadati</taxon>
        <taxon>Pseudomonadota</taxon>
        <taxon>Alphaproteobacteria</taxon>
        <taxon>Acetobacterales</taxon>
        <taxon>Acetobacteraceae</taxon>
        <taxon>Rhizosaccharibacter</taxon>
    </lineage>
</organism>
<dbReference type="Pfam" id="PF21132">
    <property type="entry name" value="MFD_D3"/>
    <property type="match status" value="1"/>
</dbReference>
<evidence type="ECO:0000256" key="5">
    <source>
        <dbReference type="ARBA" id="ARBA00022806"/>
    </source>
</evidence>
<name>A0ABT1VWV9_9PROT</name>
<dbReference type="Proteomes" id="UP001524547">
    <property type="component" value="Unassembled WGS sequence"/>
</dbReference>
<dbReference type="InterPro" id="IPR005118">
    <property type="entry name" value="TRCF_C"/>
</dbReference>
<dbReference type="InterPro" id="IPR036101">
    <property type="entry name" value="CarD-like/TRCF_RID_sf"/>
</dbReference>
<dbReference type="SUPFAM" id="SSF141259">
    <property type="entry name" value="CarD-like"/>
    <property type="match status" value="1"/>
</dbReference>
<comment type="subcellular location">
    <subcellularLocation>
        <location evidence="9">Cytoplasm</location>
    </subcellularLocation>
</comment>
<dbReference type="InterPro" id="IPR027417">
    <property type="entry name" value="P-loop_NTPase"/>
</dbReference>
<dbReference type="InterPro" id="IPR004576">
    <property type="entry name" value="Mfd"/>
</dbReference>
<dbReference type="PANTHER" id="PTHR47964">
    <property type="entry name" value="ATP-DEPENDENT DNA HELICASE HOMOLOG RECG, CHLOROPLASTIC"/>
    <property type="match status" value="1"/>
</dbReference>
<dbReference type="SUPFAM" id="SSF52540">
    <property type="entry name" value="P-loop containing nucleoside triphosphate hydrolases"/>
    <property type="match status" value="4"/>
</dbReference>
<evidence type="ECO:0000313" key="12">
    <source>
        <dbReference type="EMBL" id="MCQ8240828.1"/>
    </source>
</evidence>
<reference evidence="12 13" key="1">
    <citation type="submission" date="2022-06" db="EMBL/GenBank/DDBJ databases">
        <title>Rhizosaccharibacter gen. nov. sp. nov. KSS12, endophytic bacteria isolated from sugarcane.</title>
        <authorList>
            <person name="Pitiwittayakul N."/>
        </authorList>
    </citation>
    <scope>NUCLEOTIDE SEQUENCE [LARGE SCALE GENOMIC DNA]</scope>
    <source>
        <strain evidence="12 13">KSS12</strain>
    </source>
</reference>
<dbReference type="InterPro" id="IPR014001">
    <property type="entry name" value="Helicase_ATP-bd"/>
</dbReference>
<keyword evidence="4 9" id="KW-0378">Hydrolase</keyword>
<evidence type="ECO:0000256" key="4">
    <source>
        <dbReference type="ARBA" id="ARBA00022801"/>
    </source>
</evidence>
<dbReference type="NCBIfam" id="TIGR00580">
    <property type="entry name" value="mfd"/>
    <property type="match status" value="1"/>
</dbReference>
<comment type="similarity">
    <text evidence="9">In the N-terminal section; belongs to the UvrB family.</text>
</comment>
<keyword evidence="8 9" id="KW-0234">DNA repair</keyword>
<evidence type="ECO:0000256" key="7">
    <source>
        <dbReference type="ARBA" id="ARBA00023125"/>
    </source>
</evidence>
<dbReference type="EC" id="3.6.4.-" evidence="9"/>
<dbReference type="PANTHER" id="PTHR47964:SF1">
    <property type="entry name" value="ATP-DEPENDENT DNA HELICASE HOMOLOG RECG, CHLOROPLASTIC"/>
    <property type="match status" value="1"/>
</dbReference>
<comment type="function">
    <text evidence="9">Couples transcription and DNA repair by recognizing RNA polymerase (RNAP) stalled at DNA lesions. Mediates ATP-dependent release of RNAP and its truncated transcript from the DNA, and recruitment of nucleotide excision repair machinery to the damaged site.</text>
</comment>
<evidence type="ECO:0000313" key="13">
    <source>
        <dbReference type="Proteomes" id="UP001524547"/>
    </source>
</evidence>
<dbReference type="InterPro" id="IPR048635">
    <property type="entry name" value="MFD_D3"/>
</dbReference>
<keyword evidence="2 9" id="KW-0547">Nucleotide-binding</keyword>
<dbReference type="Gene3D" id="3.40.50.11140">
    <property type="match status" value="1"/>
</dbReference>
<dbReference type="Pfam" id="PF17757">
    <property type="entry name" value="UvrB_inter"/>
    <property type="match status" value="1"/>
</dbReference>
<keyword evidence="13" id="KW-1185">Reference proteome</keyword>
<keyword evidence="3 9" id="KW-0227">DNA damage</keyword>
<dbReference type="EMBL" id="JAMZEJ010000004">
    <property type="protein sequence ID" value="MCQ8240828.1"/>
    <property type="molecule type" value="Genomic_DNA"/>
</dbReference>
<dbReference type="PROSITE" id="PS51192">
    <property type="entry name" value="HELICASE_ATP_BIND_1"/>
    <property type="match status" value="1"/>
</dbReference>
<evidence type="ECO:0000256" key="1">
    <source>
        <dbReference type="ARBA" id="ARBA00022490"/>
    </source>
</evidence>
<keyword evidence="1 9" id="KW-0963">Cytoplasm</keyword>
<evidence type="ECO:0000256" key="8">
    <source>
        <dbReference type="ARBA" id="ARBA00023204"/>
    </source>
</evidence>
<dbReference type="Pfam" id="PF00271">
    <property type="entry name" value="Helicase_C"/>
    <property type="match status" value="1"/>
</dbReference>
<dbReference type="Gene3D" id="2.40.10.170">
    <property type="match status" value="1"/>
</dbReference>
<dbReference type="SMART" id="SM01058">
    <property type="entry name" value="CarD_TRCF"/>
    <property type="match status" value="1"/>
</dbReference>
<dbReference type="HAMAP" id="MF_00969">
    <property type="entry name" value="TRCF"/>
    <property type="match status" value="1"/>
</dbReference>
<comment type="similarity">
    <text evidence="9">In the C-terminal section; belongs to the helicase family. RecG subfamily.</text>
</comment>
<dbReference type="Pfam" id="PF03461">
    <property type="entry name" value="TRCF"/>
    <property type="match status" value="1"/>
</dbReference>
<evidence type="ECO:0000256" key="6">
    <source>
        <dbReference type="ARBA" id="ARBA00022840"/>
    </source>
</evidence>
<proteinExistence type="inferred from homology"/>
<comment type="caution">
    <text evidence="12">The sequence shown here is derived from an EMBL/GenBank/DDBJ whole genome shotgun (WGS) entry which is preliminary data.</text>
</comment>
<feature type="domain" description="Helicase C-terminal" evidence="11">
    <location>
        <begin position="813"/>
        <end position="972"/>
    </location>
</feature>